<accession>A0A3B0TAN6</accession>
<dbReference type="AlphaFoldDB" id="A0A3B0TAN6"/>
<dbReference type="EMBL" id="UOEI01000687">
    <property type="protein sequence ID" value="VAW09159.1"/>
    <property type="molecule type" value="Genomic_DNA"/>
</dbReference>
<name>A0A3B0TAN6_9ZZZZ</name>
<sequence>SRKEPPSCGPSEGSPVRTHRAEVSRTTRFAPDTASSSRSPCPRRYLPPSRPPFRGDKRVFEQGGTASPRARHGKDPGTSESSSEGGPRARPIPSVPPSGGTSESSSEGGPRAREPGTAKTDHRFLPFAPASSPTVLLRYPPASLLRRSAVPLERGTEGPDVVYRIHASVNTLKPLELQV</sequence>
<feature type="compositionally biased region" description="Basic and acidic residues" evidence="1">
    <location>
        <begin position="110"/>
        <end position="124"/>
    </location>
</feature>
<feature type="non-terminal residue" evidence="2">
    <location>
        <position position="1"/>
    </location>
</feature>
<gene>
    <name evidence="2" type="ORF">MNBD_ACTINO01-1632</name>
</gene>
<protein>
    <submittedName>
        <fullName evidence="2">Uncharacterized protein</fullName>
    </submittedName>
</protein>
<evidence type="ECO:0000313" key="2">
    <source>
        <dbReference type="EMBL" id="VAW09159.1"/>
    </source>
</evidence>
<feature type="region of interest" description="Disordered" evidence="1">
    <location>
        <begin position="1"/>
        <end position="131"/>
    </location>
</feature>
<reference evidence="2" key="1">
    <citation type="submission" date="2018-06" db="EMBL/GenBank/DDBJ databases">
        <authorList>
            <person name="Zhirakovskaya E."/>
        </authorList>
    </citation>
    <scope>NUCLEOTIDE SEQUENCE</scope>
</reference>
<evidence type="ECO:0000256" key="1">
    <source>
        <dbReference type="SAM" id="MobiDB-lite"/>
    </source>
</evidence>
<proteinExistence type="predicted"/>
<organism evidence="2">
    <name type="scientific">hydrothermal vent metagenome</name>
    <dbReference type="NCBI Taxonomy" id="652676"/>
    <lineage>
        <taxon>unclassified sequences</taxon>
        <taxon>metagenomes</taxon>
        <taxon>ecological metagenomes</taxon>
    </lineage>
</organism>
<feature type="compositionally biased region" description="Low complexity" evidence="1">
    <location>
        <begin position="97"/>
        <end position="109"/>
    </location>
</feature>